<dbReference type="InParanoid" id="A0A5C3NXX6"/>
<feature type="region of interest" description="Disordered" evidence="1">
    <location>
        <begin position="24"/>
        <end position="43"/>
    </location>
</feature>
<reference evidence="2 3" key="1">
    <citation type="journal article" date="2019" name="Nat. Ecol. Evol.">
        <title>Megaphylogeny resolves global patterns of mushroom evolution.</title>
        <authorList>
            <person name="Varga T."/>
            <person name="Krizsan K."/>
            <person name="Foldi C."/>
            <person name="Dima B."/>
            <person name="Sanchez-Garcia M."/>
            <person name="Sanchez-Ramirez S."/>
            <person name="Szollosi G.J."/>
            <person name="Szarkandi J.G."/>
            <person name="Papp V."/>
            <person name="Albert L."/>
            <person name="Andreopoulos W."/>
            <person name="Angelini C."/>
            <person name="Antonin V."/>
            <person name="Barry K.W."/>
            <person name="Bougher N.L."/>
            <person name="Buchanan P."/>
            <person name="Buyck B."/>
            <person name="Bense V."/>
            <person name="Catcheside P."/>
            <person name="Chovatia M."/>
            <person name="Cooper J."/>
            <person name="Damon W."/>
            <person name="Desjardin D."/>
            <person name="Finy P."/>
            <person name="Geml J."/>
            <person name="Haridas S."/>
            <person name="Hughes K."/>
            <person name="Justo A."/>
            <person name="Karasinski D."/>
            <person name="Kautmanova I."/>
            <person name="Kiss B."/>
            <person name="Kocsube S."/>
            <person name="Kotiranta H."/>
            <person name="LaButti K.M."/>
            <person name="Lechner B.E."/>
            <person name="Liimatainen K."/>
            <person name="Lipzen A."/>
            <person name="Lukacs Z."/>
            <person name="Mihaltcheva S."/>
            <person name="Morgado L.N."/>
            <person name="Niskanen T."/>
            <person name="Noordeloos M.E."/>
            <person name="Ohm R.A."/>
            <person name="Ortiz-Santana B."/>
            <person name="Ovrebo C."/>
            <person name="Racz N."/>
            <person name="Riley R."/>
            <person name="Savchenko A."/>
            <person name="Shiryaev A."/>
            <person name="Soop K."/>
            <person name="Spirin V."/>
            <person name="Szebenyi C."/>
            <person name="Tomsovsky M."/>
            <person name="Tulloss R.E."/>
            <person name="Uehling J."/>
            <person name="Grigoriev I.V."/>
            <person name="Vagvolgyi C."/>
            <person name="Papp T."/>
            <person name="Martin F.M."/>
            <person name="Miettinen O."/>
            <person name="Hibbett D.S."/>
            <person name="Nagy L.G."/>
        </authorList>
    </citation>
    <scope>NUCLEOTIDE SEQUENCE [LARGE SCALE GENOMIC DNA]</scope>
    <source>
        <strain evidence="2 3">HHB13444</strain>
    </source>
</reference>
<protein>
    <submittedName>
        <fullName evidence="2">Uncharacterized protein</fullName>
    </submittedName>
</protein>
<evidence type="ECO:0000313" key="2">
    <source>
        <dbReference type="EMBL" id="TFK82265.1"/>
    </source>
</evidence>
<sequence length="123" mass="12571">MPMLLLMTVPESCMVETRACVVAQQESQGTQRATPDVGATGRPTFELVPGMTDASEMLGVRAPGGFGIRGFRSTTSSRADPNASHPASRGGGCTRVGGGGGSSVVMPHVTQPHPAGAADTKFE</sequence>
<accession>A0A5C3NXX6</accession>
<organism evidence="2 3">
    <name type="scientific">Polyporus arcularius HHB13444</name>
    <dbReference type="NCBI Taxonomy" id="1314778"/>
    <lineage>
        <taxon>Eukaryota</taxon>
        <taxon>Fungi</taxon>
        <taxon>Dikarya</taxon>
        <taxon>Basidiomycota</taxon>
        <taxon>Agaricomycotina</taxon>
        <taxon>Agaricomycetes</taxon>
        <taxon>Polyporales</taxon>
        <taxon>Polyporaceae</taxon>
        <taxon>Polyporus</taxon>
    </lineage>
</organism>
<keyword evidence="3" id="KW-1185">Reference proteome</keyword>
<dbReference type="Proteomes" id="UP000308197">
    <property type="component" value="Unassembled WGS sequence"/>
</dbReference>
<name>A0A5C3NXX6_9APHY</name>
<dbReference type="EMBL" id="ML211504">
    <property type="protein sequence ID" value="TFK82265.1"/>
    <property type="molecule type" value="Genomic_DNA"/>
</dbReference>
<feature type="compositionally biased region" description="Polar residues" evidence="1">
    <location>
        <begin position="24"/>
        <end position="33"/>
    </location>
</feature>
<evidence type="ECO:0000256" key="1">
    <source>
        <dbReference type="SAM" id="MobiDB-lite"/>
    </source>
</evidence>
<feature type="region of interest" description="Disordered" evidence="1">
    <location>
        <begin position="69"/>
        <end position="123"/>
    </location>
</feature>
<dbReference type="AlphaFoldDB" id="A0A5C3NXX6"/>
<proteinExistence type="predicted"/>
<evidence type="ECO:0000313" key="3">
    <source>
        <dbReference type="Proteomes" id="UP000308197"/>
    </source>
</evidence>
<gene>
    <name evidence="2" type="ORF">K466DRAFT_603830</name>
</gene>
<feature type="compositionally biased region" description="Gly residues" evidence="1">
    <location>
        <begin position="89"/>
        <end position="102"/>
    </location>
</feature>